<name>A0A392UMF3_9FABA</name>
<protein>
    <submittedName>
        <fullName evidence="1">Uncharacterized protein</fullName>
    </submittedName>
</protein>
<sequence>AYEDCARRPSTTPMRTVLDAYEDCARRL</sequence>
<organism evidence="1 2">
    <name type="scientific">Trifolium medium</name>
    <dbReference type="NCBI Taxonomy" id="97028"/>
    <lineage>
        <taxon>Eukaryota</taxon>
        <taxon>Viridiplantae</taxon>
        <taxon>Streptophyta</taxon>
        <taxon>Embryophyta</taxon>
        <taxon>Tracheophyta</taxon>
        <taxon>Spermatophyta</taxon>
        <taxon>Magnoliopsida</taxon>
        <taxon>eudicotyledons</taxon>
        <taxon>Gunneridae</taxon>
        <taxon>Pentapetalae</taxon>
        <taxon>rosids</taxon>
        <taxon>fabids</taxon>
        <taxon>Fabales</taxon>
        <taxon>Fabaceae</taxon>
        <taxon>Papilionoideae</taxon>
        <taxon>50 kb inversion clade</taxon>
        <taxon>NPAAA clade</taxon>
        <taxon>Hologalegina</taxon>
        <taxon>IRL clade</taxon>
        <taxon>Trifolieae</taxon>
        <taxon>Trifolium</taxon>
    </lineage>
</organism>
<evidence type="ECO:0000313" key="1">
    <source>
        <dbReference type="EMBL" id="MCI73606.1"/>
    </source>
</evidence>
<dbReference type="AlphaFoldDB" id="A0A392UMF3"/>
<keyword evidence="2" id="KW-1185">Reference proteome</keyword>
<accession>A0A392UMF3</accession>
<proteinExistence type="predicted"/>
<comment type="caution">
    <text evidence="1">The sequence shown here is derived from an EMBL/GenBank/DDBJ whole genome shotgun (WGS) entry which is preliminary data.</text>
</comment>
<dbReference type="EMBL" id="LXQA010842302">
    <property type="protein sequence ID" value="MCI73606.1"/>
    <property type="molecule type" value="Genomic_DNA"/>
</dbReference>
<reference evidence="1 2" key="1">
    <citation type="journal article" date="2018" name="Front. Plant Sci.">
        <title>Red Clover (Trifolium pratense) and Zigzag Clover (T. medium) - A Picture of Genomic Similarities and Differences.</title>
        <authorList>
            <person name="Dluhosova J."/>
            <person name="Istvanek J."/>
            <person name="Nedelnik J."/>
            <person name="Repkova J."/>
        </authorList>
    </citation>
    <scope>NUCLEOTIDE SEQUENCE [LARGE SCALE GENOMIC DNA]</scope>
    <source>
        <strain evidence="2">cv. 10/8</strain>
        <tissue evidence="1">Leaf</tissue>
    </source>
</reference>
<feature type="non-terminal residue" evidence="1">
    <location>
        <position position="1"/>
    </location>
</feature>
<dbReference type="Proteomes" id="UP000265520">
    <property type="component" value="Unassembled WGS sequence"/>
</dbReference>
<evidence type="ECO:0000313" key="2">
    <source>
        <dbReference type="Proteomes" id="UP000265520"/>
    </source>
</evidence>